<gene>
    <name evidence="2" type="ORF">PU560_07770</name>
</gene>
<evidence type="ECO:0000259" key="1">
    <source>
        <dbReference type="PROSITE" id="PS51186"/>
    </source>
</evidence>
<dbReference type="PROSITE" id="PS51186">
    <property type="entry name" value="GNAT"/>
    <property type="match status" value="1"/>
</dbReference>
<accession>A0ABT5TYP3</accession>
<sequence>MTLSSSPSMSLGLSWRPLTTADLPSWHALVRDIEAEDRPSERCTVEDLQDELENGSWKDPVADSLVGLDGNGVPVAFGHVEVRPGDTRVVRAFCWAGVHPAWRGRGIGSALLRWQEEVARRKVRARPDGTPGRMVVQVDEHLVRTRQLLERAGLVPARWYVEMTRPLDAAHPIPEVALPPGYRIEPYSRAWSEQVRVAHNAAFADHWGSEPRSPEDWQRATVGGRAFRAGWSHVALHAGDVVGYTVASAYPQDWA</sequence>
<keyword evidence="2" id="KW-0012">Acyltransferase</keyword>
<reference evidence="2" key="1">
    <citation type="submission" date="2023-02" db="EMBL/GenBank/DDBJ databases">
        <title>Georgenia sp.10Sc9-8, isolated from a soil sample collected from the Taklamakan desert.</title>
        <authorList>
            <person name="Liu S."/>
        </authorList>
    </citation>
    <scope>NUCLEOTIDE SEQUENCE</scope>
    <source>
        <strain evidence="2">10Sc9-8</strain>
    </source>
</reference>
<protein>
    <submittedName>
        <fullName evidence="2">GNAT family N-acetyltransferase</fullName>
        <ecNumber evidence="2">2.3.1.-</ecNumber>
    </submittedName>
</protein>
<feature type="domain" description="N-acetyltransferase" evidence="1">
    <location>
        <begin position="13"/>
        <end position="168"/>
    </location>
</feature>
<dbReference type="InterPro" id="IPR000182">
    <property type="entry name" value="GNAT_dom"/>
</dbReference>
<dbReference type="Gene3D" id="3.40.630.30">
    <property type="match status" value="1"/>
</dbReference>
<dbReference type="EC" id="2.3.1.-" evidence="2"/>
<evidence type="ECO:0000313" key="3">
    <source>
        <dbReference type="Proteomes" id="UP001165561"/>
    </source>
</evidence>
<dbReference type="SUPFAM" id="SSF55729">
    <property type="entry name" value="Acyl-CoA N-acyltransferases (Nat)"/>
    <property type="match status" value="1"/>
</dbReference>
<keyword evidence="3" id="KW-1185">Reference proteome</keyword>
<dbReference type="GO" id="GO:0016746">
    <property type="term" value="F:acyltransferase activity"/>
    <property type="evidence" value="ECO:0007669"/>
    <property type="project" value="UniProtKB-KW"/>
</dbReference>
<feature type="non-terminal residue" evidence="2">
    <location>
        <position position="255"/>
    </location>
</feature>
<proteinExistence type="predicted"/>
<organism evidence="2 3">
    <name type="scientific">Georgenia halotolerans</name>
    <dbReference type="NCBI Taxonomy" id="3028317"/>
    <lineage>
        <taxon>Bacteria</taxon>
        <taxon>Bacillati</taxon>
        <taxon>Actinomycetota</taxon>
        <taxon>Actinomycetes</taxon>
        <taxon>Micrococcales</taxon>
        <taxon>Bogoriellaceae</taxon>
        <taxon>Georgenia</taxon>
    </lineage>
</organism>
<keyword evidence="2" id="KW-0808">Transferase</keyword>
<dbReference type="EMBL" id="JARACI010000861">
    <property type="protein sequence ID" value="MDD9206364.1"/>
    <property type="molecule type" value="Genomic_DNA"/>
</dbReference>
<name>A0ABT5TYP3_9MICO</name>
<evidence type="ECO:0000313" key="2">
    <source>
        <dbReference type="EMBL" id="MDD9206364.1"/>
    </source>
</evidence>
<dbReference type="InterPro" id="IPR016181">
    <property type="entry name" value="Acyl_CoA_acyltransferase"/>
</dbReference>
<comment type="caution">
    <text evidence="2">The sequence shown here is derived from an EMBL/GenBank/DDBJ whole genome shotgun (WGS) entry which is preliminary data.</text>
</comment>
<dbReference type="CDD" id="cd04301">
    <property type="entry name" value="NAT_SF"/>
    <property type="match status" value="1"/>
</dbReference>
<dbReference type="Pfam" id="PF00583">
    <property type="entry name" value="Acetyltransf_1"/>
    <property type="match status" value="1"/>
</dbReference>
<dbReference type="Proteomes" id="UP001165561">
    <property type="component" value="Unassembled WGS sequence"/>
</dbReference>